<gene>
    <name evidence="5" type="ORF">XM47_03750</name>
</gene>
<dbReference type="PROSITE" id="PS51257">
    <property type="entry name" value="PROKAR_LIPOPROTEIN"/>
    <property type="match status" value="1"/>
</dbReference>
<feature type="coiled-coil region" evidence="2">
    <location>
        <begin position="118"/>
        <end position="178"/>
    </location>
</feature>
<evidence type="ECO:0000256" key="1">
    <source>
        <dbReference type="ARBA" id="ARBA00009477"/>
    </source>
</evidence>
<dbReference type="InterPro" id="IPR006143">
    <property type="entry name" value="RND_pump_MFP"/>
</dbReference>
<dbReference type="GO" id="GO:1990281">
    <property type="term" value="C:efflux pump complex"/>
    <property type="evidence" value="ECO:0007669"/>
    <property type="project" value="TreeGrafter"/>
</dbReference>
<evidence type="ECO:0000256" key="3">
    <source>
        <dbReference type="SAM" id="MobiDB-lite"/>
    </source>
</evidence>
<evidence type="ECO:0000313" key="5">
    <source>
        <dbReference type="EMBL" id="KMT66357.1"/>
    </source>
</evidence>
<proteinExistence type="inferred from homology"/>
<dbReference type="Gene3D" id="1.10.287.470">
    <property type="entry name" value="Helix hairpin bin"/>
    <property type="match status" value="1"/>
</dbReference>
<feature type="transmembrane region" description="Helical" evidence="4">
    <location>
        <begin position="7"/>
        <end position="27"/>
    </location>
</feature>
<dbReference type="RefSeq" id="WP_077066458.1">
    <property type="nucleotide sequence ID" value="NZ_KQ130483.1"/>
</dbReference>
<sequence>MNKRLKVFIPFLLLAVFVLLACMIFWFKPSAERNFKPPQSKISVDVVKLQQQDFQVYLNSYGEVGALIQSKLQSQVSGKVIYISESLRSGGFFEKDELLLQIEDVDYQSEVDISYANLLDMEQKLAEQQALAEQAKLDWERLGQSGQPSDLVLRKPQLSAAKAQLASAKAKHKQALIQLNRTKILAPFSGRALDKYVDIGQVISTNTLISEIYASDAIEVELPIKNNELELMDLPEQYKGKSKTSEADVWIISEISNKEKWRARLVRTASTIDPVSRQLHVVARLNDPFGVKAEGRFPLKIGQYVRAEIQGKLLKDVIVIDNSAIYQGSYVYLYLDGVLKRQPVDILWQNKAKAVIKSGLTSDDYLVTTSLGQVSSGTLVNVQSKGDDTAKNLTSNNKAKPFDLDKALQRIPADKLAKLKQMAKDEGKSLEQVIKEQRRNRGHN</sequence>
<reference evidence="5 6" key="1">
    <citation type="submission" date="2015-04" db="EMBL/GenBank/DDBJ databases">
        <title>Draft Genome Sequence of the Novel Agar-Digesting Marine Bacterium Q1.</title>
        <authorList>
            <person name="Li Y."/>
            <person name="Li D."/>
            <person name="Chen G."/>
            <person name="Du Z."/>
        </authorList>
    </citation>
    <scope>NUCLEOTIDE SEQUENCE [LARGE SCALE GENOMIC DNA]</scope>
    <source>
        <strain evidence="5 6">Q1</strain>
    </source>
</reference>
<keyword evidence="4" id="KW-0812">Transmembrane</keyword>
<dbReference type="SUPFAM" id="SSF111369">
    <property type="entry name" value="HlyD-like secretion proteins"/>
    <property type="match status" value="1"/>
</dbReference>
<dbReference type="EMBL" id="LAZL01000004">
    <property type="protein sequence ID" value="KMT66357.1"/>
    <property type="molecule type" value="Genomic_DNA"/>
</dbReference>
<comment type="similarity">
    <text evidence="1">Belongs to the membrane fusion protein (MFP) (TC 8.A.1) family.</text>
</comment>
<dbReference type="OrthoDB" id="5730196at2"/>
<dbReference type="NCBIfam" id="TIGR01730">
    <property type="entry name" value="RND_mfp"/>
    <property type="match status" value="1"/>
</dbReference>
<protein>
    <recommendedName>
        <fullName evidence="7">Hemolysin D</fullName>
    </recommendedName>
</protein>
<keyword evidence="4" id="KW-1133">Transmembrane helix</keyword>
<evidence type="ECO:0000256" key="4">
    <source>
        <dbReference type="SAM" id="Phobius"/>
    </source>
</evidence>
<dbReference type="PATRIC" id="fig|1513271.3.peg.776"/>
<accession>A0A0J8GUD4</accession>
<dbReference type="Proteomes" id="UP000037600">
    <property type="component" value="Unassembled WGS sequence"/>
</dbReference>
<organism evidence="5 6">
    <name type="scientific">Catenovulum maritimum</name>
    <dbReference type="NCBI Taxonomy" id="1513271"/>
    <lineage>
        <taxon>Bacteria</taxon>
        <taxon>Pseudomonadati</taxon>
        <taxon>Pseudomonadota</taxon>
        <taxon>Gammaproteobacteria</taxon>
        <taxon>Alteromonadales</taxon>
        <taxon>Alteromonadaceae</taxon>
        <taxon>Catenovulum</taxon>
    </lineage>
</organism>
<evidence type="ECO:0000313" key="6">
    <source>
        <dbReference type="Proteomes" id="UP000037600"/>
    </source>
</evidence>
<dbReference type="PANTHER" id="PTHR30469">
    <property type="entry name" value="MULTIDRUG RESISTANCE PROTEIN MDTA"/>
    <property type="match status" value="1"/>
</dbReference>
<keyword evidence="6" id="KW-1185">Reference proteome</keyword>
<dbReference type="AlphaFoldDB" id="A0A0J8GUD4"/>
<comment type="caution">
    <text evidence="5">The sequence shown here is derived from an EMBL/GenBank/DDBJ whole genome shotgun (WGS) entry which is preliminary data.</text>
</comment>
<feature type="region of interest" description="Disordered" evidence="3">
    <location>
        <begin position="423"/>
        <end position="444"/>
    </location>
</feature>
<keyword evidence="4" id="KW-0472">Membrane</keyword>
<dbReference type="STRING" id="1513271.XM47_03750"/>
<dbReference type="GO" id="GO:0015562">
    <property type="term" value="F:efflux transmembrane transporter activity"/>
    <property type="evidence" value="ECO:0007669"/>
    <property type="project" value="TreeGrafter"/>
</dbReference>
<dbReference type="PANTHER" id="PTHR30469:SF12">
    <property type="entry name" value="MULTIDRUG RESISTANCE PROTEIN MDTA"/>
    <property type="match status" value="1"/>
</dbReference>
<dbReference type="Gene3D" id="2.40.420.20">
    <property type="match status" value="1"/>
</dbReference>
<dbReference type="Gene3D" id="2.40.50.100">
    <property type="match status" value="1"/>
</dbReference>
<evidence type="ECO:0000256" key="2">
    <source>
        <dbReference type="SAM" id="Coils"/>
    </source>
</evidence>
<evidence type="ECO:0008006" key="7">
    <source>
        <dbReference type="Google" id="ProtNLM"/>
    </source>
</evidence>
<name>A0A0J8GUD4_9ALTE</name>
<dbReference type="Gene3D" id="2.40.30.170">
    <property type="match status" value="1"/>
</dbReference>
<keyword evidence="2" id="KW-0175">Coiled coil</keyword>